<dbReference type="PANTHER" id="PTHR33678:SF1">
    <property type="entry name" value="BLL1576 PROTEIN"/>
    <property type="match status" value="1"/>
</dbReference>
<gene>
    <name evidence="2" type="ORF">GA0061105_1316</name>
</gene>
<dbReference type="EMBL" id="FMAJ01000031">
    <property type="protein sequence ID" value="SCB62061.1"/>
    <property type="molecule type" value="Genomic_DNA"/>
</dbReference>
<name>A0A1C3YC59_9HYPH</name>
<reference evidence="2 3" key="1">
    <citation type="submission" date="2016-08" db="EMBL/GenBank/DDBJ databases">
        <authorList>
            <person name="Seilhamer J.J."/>
        </authorList>
    </citation>
    <scope>NUCLEOTIDE SEQUENCE [LARGE SCALE GENOMIC DNA]</scope>
    <source>
        <strain evidence="2 3">HBR26</strain>
    </source>
</reference>
<dbReference type="STRING" id="1138170.GA0061105_1316"/>
<dbReference type="PANTHER" id="PTHR33678">
    <property type="entry name" value="BLL1576 PROTEIN"/>
    <property type="match status" value="1"/>
</dbReference>
<sequence>MTRECHVRFWERAGVKFPGATRLPLYRQAQIYKRQGIDLDRSTLADWVGRAAFELRPVFDALIADLKRSSKLFMDETRAPVLDPGSRKTKTGYFWALARDDRPWNGGAPPGVAFTYAPGRGGIHAERMLQGFSGILQVDGYAGYNRLIAPERVGPDIQLAYCCAHASPPSSTVAGRVASMSFCNGIIRDEQTAEVCCRPKADFQSCAQNA</sequence>
<evidence type="ECO:0000259" key="1">
    <source>
        <dbReference type="Pfam" id="PF03050"/>
    </source>
</evidence>
<dbReference type="Proteomes" id="UP000198723">
    <property type="component" value="Unassembled WGS sequence"/>
</dbReference>
<evidence type="ECO:0000313" key="2">
    <source>
        <dbReference type="EMBL" id="SCB62061.1"/>
    </source>
</evidence>
<dbReference type="Pfam" id="PF03050">
    <property type="entry name" value="DDE_Tnp_IS66"/>
    <property type="match status" value="1"/>
</dbReference>
<dbReference type="InterPro" id="IPR052344">
    <property type="entry name" value="Transposase-related"/>
</dbReference>
<evidence type="ECO:0000313" key="3">
    <source>
        <dbReference type="Proteomes" id="UP000198723"/>
    </source>
</evidence>
<proteinExistence type="predicted"/>
<organism evidence="2 3">
    <name type="scientific">Rhizobium aethiopicum</name>
    <dbReference type="NCBI Taxonomy" id="1138170"/>
    <lineage>
        <taxon>Bacteria</taxon>
        <taxon>Pseudomonadati</taxon>
        <taxon>Pseudomonadota</taxon>
        <taxon>Alphaproteobacteria</taxon>
        <taxon>Hyphomicrobiales</taxon>
        <taxon>Rhizobiaceae</taxon>
        <taxon>Rhizobium/Agrobacterium group</taxon>
        <taxon>Rhizobium</taxon>
    </lineage>
</organism>
<dbReference type="InterPro" id="IPR004291">
    <property type="entry name" value="Transposase_IS66_central"/>
</dbReference>
<feature type="domain" description="Transposase IS66 central" evidence="1">
    <location>
        <begin position="22"/>
        <end position="166"/>
    </location>
</feature>
<protein>
    <submittedName>
        <fullName evidence="2">Transposase IS66 family protein</fullName>
    </submittedName>
</protein>
<dbReference type="AlphaFoldDB" id="A0A1C3YC59"/>
<accession>A0A1C3YC59</accession>